<protein>
    <recommendedName>
        <fullName evidence="7">Pyrimidine-nucleoside phosphorylase</fullName>
        <ecNumber evidence="6">2.4.2.2</ecNumber>
    </recommendedName>
</protein>
<dbReference type="InterPro" id="IPR017872">
    <property type="entry name" value="Pyrmidine_PPase_CS"/>
</dbReference>
<dbReference type="Gene3D" id="3.90.1170.30">
    <property type="entry name" value="Pyrimidine nucleoside phosphorylase-like, C-terminal domain"/>
    <property type="match status" value="1"/>
</dbReference>
<evidence type="ECO:0000256" key="3">
    <source>
        <dbReference type="ARBA" id="ARBA00003877"/>
    </source>
</evidence>
<evidence type="ECO:0000256" key="12">
    <source>
        <dbReference type="SAM" id="Coils"/>
    </source>
</evidence>
<evidence type="ECO:0000256" key="8">
    <source>
        <dbReference type="ARBA" id="ARBA00022676"/>
    </source>
</evidence>
<comment type="catalytic activity">
    <reaction evidence="10">
        <text>uridine + phosphate = alpha-D-ribose 1-phosphate + uracil</text>
        <dbReference type="Rhea" id="RHEA:24388"/>
        <dbReference type="ChEBI" id="CHEBI:16704"/>
        <dbReference type="ChEBI" id="CHEBI:17568"/>
        <dbReference type="ChEBI" id="CHEBI:43474"/>
        <dbReference type="ChEBI" id="CHEBI:57720"/>
        <dbReference type="EC" id="2.4.2.2"/>
    </reaction>
</comment>
<dbReference type="Pfam" id="PF02885">
    <property type="entry name" value="Glycos_trans_3N"/>
    <property type="match status" value="1"/>
</dbReference>
<feature type="coiled-coil region" evidence="12">
    <location>
        <begin position="282"/>
        <end position="309"/>
    </location>
</feature>
<dbReference type="InterPro" id="IPR000312">
    <property type="entry name" value="Glycosyl_Trfase_fam3"/>
</dbReference>
<dbReference type="InterPro" id="IPR000053">
    <property type="entry name" value="Thymidine/pyrmidine_PPase"/>
</dbReference>
<dbReference type="InterPro" id="IPR035902">
    <property type="entry name" value="Nuc_phospho_transferase"/>
</dbReference>
<dbReference type="NCBIfam" id="NF004747">
    <property type="entry name" value="PRK06078.1"/>
    <property type="match status" value="1"/>
</dbReference>
<dbReference type="InterPro" id="IPR017459">
    <property type="entry name" value="Glycosyl_Trfase_fam3_N_dom"/>
</dbReference>
<dbReference type="SUPFAM" id="SSF54680">
    <property type="entry name" value="Pyrimidine nucleoside phosphorylase C-terminal domain"/>
    <property type="match status" value="1"/>
</dbReference>
<dbReference type="SUPFAM" id="SSF47648">
    <property type="entry name" value="Nucleoside phosphorylase/phosphoribosyltransferase N-terminal domain"/>
    <property type="match status" value="1"/>
</dbReference>
<reference evidence="14 15" key="1">
    <citation type="submission" date="2022-05" db="EMBL/GenBank/DDBJ databases">
        <title>Genome Sequencing of Bee-Associated Microbes.</title>
        <authorList>
            <person name="Dunlap C."/>
        </authorList>
    </citation>
    <scope>NUCLEOTIDE SEQUENCE [LARGE SCALE GENOMIC DNA]</scope>
    <source>
        <strain evidence="14 15">NRRL NRS-1438</strain>
    </source>
</reference>
<comment type="caution">
    <text evidence="14">The sequence shown here is derived from an EMBL/GenBank/DDBJ whole genome shotgun (WGS) entry which is preliminary data.</text>
</comment>
<evidence type="ECO:0000256" key="6">
    <source>
        <dbReference type="ARBA" id="ARBA00011889"/>
    </source>
</evidence>
<dbReference type="GO" id="GO:0016154">
    <property type="term" value="F:pyrimidine-nucleoside phosphorylase activity"/>
    <property type="evidence" value="ECO:0007669"/>
    <property type="project" value="UniProtKB-EC"/>
</dbReference>
<dbReference type="EC" id="2.4.2.2" evidence="6"/>
<comment type="cofactor">
    <cofactor evidence="2">
        <name>K(+)</name>
        <dbReference type="ChEBI" id="CHEBI:29103"/>
    </cofactor>
</comment>
<evidence type="ECO:0000313" key="14">
    <source>
        <dbReference type="EMBL" id="MCY9523206.1"/>
    </source>
</evidence>
<comment type="catalytic activity">
    <reaction evidence="1">
        <text>2'-deoxyuridine + phosphate = 2-deoxy-alpha-D-ribose 1-phosphate + uracil</text>
        <dbReference type="Rhea" id="RHEA:22824"/>
        <dbReference type="ChEBI" id="CHEBI:16450"/>
        <dbReference type="ChEBI" id="CHEBI:17568"/>
        <dbReference type="ChEBI" id="CHEBI:43474"/>
        <dbReference type="ChEBI" id="CHEBI:57259"/>
        <dbReference type="EC" id="2.4.2.2"/>
    </reaction>
</comment>
<proteinExistence type="inferred from homology"/>
<keyword evidence="8 14" id="KW-0328">Glycosyltransferase</keyword>
<dbReference type="InterPro" id="IPR036566">
    <property type="entry name" value="PYNP-like_C_sf"/>
</dbReference>
<comment type="subunit">
    <text evidence="5">Homodimer.</text>
</comment>
<dbReference type="NCBIfam" id="TIGR02644">
    <property type="entry name" value="Y_phosphoryl"/>
    <property type="match status" value="1"/>
</dbReference>
<gene>
    <name evidence="14" type="ORF">M5X09_26755</name>
</gene>
<evidence type="ECO:0000259" key="13">
    <source>
        <dbReference type="SMART" id="SM00941"/>
    </source>
</evidence>
<evidence type="ECO:0000256" key="11">
    <source>
        <dbReference type="ARBA" id="ARBA00048525"/>
    </source>
</evidence>
<comment type="function">
    <text evidence="3">Catalyzes phosphorolysis of the pyrimidine nucleosides uridine, thymidine and 2'-deoxyuridine with the formation of the corresponding pyrimidine base and ribose-1-phosphate.</text>
</comment>
<dbReference type="Proteomes" id="UP001207626">
    <property type="component" value="Unassembled WGS sequence"/>
</dbReference>
<dbReference type="Pfam" id="PF07831">
    <property type="entry name" value="PYNP_C"/>
    <property type="match status" value="1"/>
</dbReference>
<dbReference type="InterPro" id="IPR018090">
    <property type="entry name" value="Pyrmidine_PPas_bac/euk"/>
</dbReference>
<dbReference type="PANTHER" id="PTHR10515">
    <property type="entry name" value="THYMIDINE PHOSPHORYLASE"/>
    <property type="match status" value="1"/>
</dbReference>
<dbReference type="PANTHER" id="PTHR10515:SF0">
    <property type="entry name" value="THYMIDINE PHOSPHORYLASE"/>
    <property type="match status" value="1"/>
</dbReference>
<evidence type="ECO:0000313" key="15">
    <source>
        <dbReference type="Proteomes" id="UP001207626"/>
    </source>
</evidence>
<dbReference type="SMART" id="SM00941">
    <property type="entry name" value="PYNP_C"/>
    <property type="match status" value="1"/>
</dbReference>
<evidence type="ECO:0000256" key="9">
    <source>
        <dbReference type="ARBA" id="ARBA00022679"/>
    </source>
</evidence>
<comment type="catalytic activity">
    <reaction evidence="11">
        <text>thymidine + phosphate = 2-deoxy-alpha-D-ribose 1-phosphate + thymine</text>
        <dbReference type="Rhea" id="RHEA:16037"/>
        <dbReference type="ChEBI" id="CHEBI:17748"/>
        <dbReference type="ChEBI" id="CHEBI:17821"/>
        <dbReference type="ChEBI" id="CHEBI:43474"/>
        <dbReference type="ChEBI" id="CHEBI:57259"/>
        <dbReference type="EC" id="2.4.2.2"/>
    </reaction>
</comment>
<dbReference type="PIRSF" id="PIRSF000478">
    <property type="entry name" value="TP_PyNP"/>
    <property type="match status" value="1"/>
</dbReference>
<evidence type="ECO:0000256" key="7">
    <source>
        <dbReference type="ARBA" id="ARBA00014680"/>
    </source>
</evidence>
<evidence type="ECO:0000256" key="2">
    <source>
        <dbReference type="ARBA" id="ARBA00001958"/>
    </source>
</evidence>
<comment type="similarity">
    <text evidence="4">Belongs to the thymidine/pyrimidine-nucleoside phosphorylase family.</text>
</comment>
<organism evidence="14 15">
    <name type="scientific">Paenibacillus apiarius</name>
    <dbReference type="NCBI Taxonomy" id="46240"/>
    <lineage>
        <taxon>Bacteria</taxon>
        <taxon>Bacillati</taxon>
        <taxon>Bacillota</taxon>
        <taxon>Bacilli</taxon>
        <taxon>Bacillales</taxon>
        <taxon>Paenibacillaceae</taxon>
        <taxon>Paenibacillus</taxon>
    </lineage>
</organism>
<keyword evidence="9 14" id="KW-0808">Transferase</keyword>
<keyword evidence="12" id="KW-0175">Coiled coil</keyword>
<dbReference type="RefSeq" id="WP_087435311.1">
    <property type="nucleotide sequence ID" value="NZ_JAMDLV010000050.1"/>
</dbReference>
<evidence type="ECO:0000256" key="1">
    <source>
        <dbReference type="ARBA" id="ARBA00001066"/>
    </source>
</evidence>
<feature type="domain" description="Pyrimidine nucleoside phosphorylase C-terminal" evidence="13">
    <location>
        <begin position="345"/>
        <end position="418"/>
    </location>
</feature>
<evidence type="ECO:0000256" key="10">
    <source>
        <dbReference type="ARBA" id="ARBA00048453"/>
    </source>
</evidence>
<sequence>MRMVDLIAKKRDGKELTTEEINFIIDGYTKGDIPDYQVSALAMAIYFQDMNERERADLTMAMVHSGDTIDLSAIQGIKVDKHSTGGVGDTTTLVLAPLVAALDIPVAKMSGRGLGHTGGTIDKLEAIQGFHVEISKDEFVSLVNEHKIAVIGQTGNLTPADKKLYALRDVTATVNSITLIASSIMSKKIAAGSDAIVLDVKTGAGAFMKTAEDAKELAHAMVSIGNNVGRKTMAVISDMSQPLGSAIGNSLEVKEAIDTLRGHGPKDLEELCLALGRQMVYLAGKAASLEEAEEKLKEVIHNGKALEKFKEFIANQGGDSSVVDNPDNLPKAAYIIEVPAREEGVVAEIVADEIGTAAMLLGAGRATKESEIDLAVGLMLNKKIGDKVKAGESLVTIHANRENVDDVIAKIYANIRIGSHAEAPVLIHDIVTE</sequence>
<evidence type="ECO:0000256" key="4">
    <source>
        <dbReference type="ARBA" id="ARBA00006915"/>
    </source>
</evidence>
<dbReference type="EMBL" id="JAMDLW010000061">
    <property type="protein sequence ID" value="MCY9523206.1"/>
    <property type="molecule type" value="Genomic_DNA"/>
</dbReference>
<dbReference type="Gene3D" id="3.40.1030.10">
    <property type="entry name" value="Nucleoside phosphorylase/phosphoribosyltransferase catalytic domain"/>
    <property type="match status" value="1"/>
</dbReference>
<name>A0ABT4E0S0_9BACL</name>
<dbReference type="InterPro" id="IPR036320">
    <property type="entry name" value="Glycosyl_Trfase_fam3_N_dom_sf"/>
</dbReference>
<keyword evidence="15" id="KW-1185">Reference proteome</keyword>
<dbReference type="NCBIfam" id="NF004490">
    <property type="entry name" value="PRK05820.1"/>
    <property type="match status" value="1"/>
</dbReference>
<dbReference type="Pfam" id="PF00591">
    <property type="entry name" value="Glycos_transf_3"/>
    <property type="match status" value="1"/>
</dbReference>
<dbReference type="Gene3D" id="1.20.970.10">
    <property type="entry name" value="Transferase, Pyrimidine Nucleoside Phosphorylase, Chain C"/>
    <property type="match status" value="1"/>
</dbReference>
<dbReference type="PROSITE" id="PS00647">
    <property type="entry name" value="THYMID_PHOSPHORYLASE"/>
    <property type="match status" value="1"/>
</dbReference>
<dbReference type="SUPFAM" id="SSF52418">
    <property type="entry name" value="Nucleoside phosphorylase/phosphoribosyltransferase catalytic domain"/>
    <property type="match status" value="1"/>
</dbReference>
<accession>A0ABT4E0S0</accession>
<dbReference type="InterPro" id="IPR013102">
    <property type="entry name" value="PYNP_C"/>
</dbReference>
<evidence type="ECO:0000256" key="5">
    <source>
        <dbReference type="ARBA" id="ARBA00011738"/>
    </source>
</evidence>